<accession>A0A0C2RV66</accession>
<evidence type="ECO:0000313" key="2">
    <source>
        <dbReference type="EMBL" id="KIL45639.1"/>
    </source>
</evidence>
<gene>
    <name evidence="2" type="ORF">KP78_19880</name>
</gene>
<comment type="caution">
    <text evidence="2">The sequence shown here is derived from an EMBL/GenBank/DDBJ whole genome shotgun (WGS) entry which is preliminary data.</text>
</comment>
<dbReference type="InterPro" id="IPR000182">
    <property type="entry name" value="GNAT_dom"/>
</dbReference>
<reference evidence="2 3" key="1">
    <citation type="submission" date="2015-01" db="EMBL/GenBank/DDBJ databases">
        <title>Genome sequencing of Jeotgalibacillus soli.</title>
        <authorList>
            <person name="Goh K.M."/>
            <person name="Chan K.-G."/>
            <person name="Yaakop A.S."/>
            <person name="Ee R."/>
            <person name="Gan H.M."/>
            <person name="Chan C.S."/>
        </authorList>
    </citation>
    <scope>NUCLEOTIDE SEQUENCE [LARGE SCALE GENOMIC DNA]</scope>
    <source>
        <strain evidence="2 3">P9</strain>
    </source>
</reference>
<keyword evidence="3" id="KW-1185">Reference proteome</keyword>
<dbReference type="InterPro" id="IPR016181">
    <property type="entry name" value="Acyl_CoA_acyltransferase"/>
</dbReference>
<dbReference type="GO" id="GO:0016747">
    <property type="term" value="F:acyltransferase activity, transferring groups other than amino-acyl groups"/>
    <property type="evidence" value="ECO:0007669"/>
    <property type="project" value="InterPro"/>
</dbReference>
<sequence>MLTNDHITLGPVHENEFEQMASWYVHESFGRRLDARPLQFKTADEMKKWWTGSSQQEYRFGIRLKETNQLIGFVEMDGILWNHGTAWVSIAIGESSQWGKGYGKEAMECCIRFAFMELNLHRLQLTVFSYNEPAIRLYAALGFTREGVYREFIERNGKRYDMILYGLLRSEWASEKTFSL</sequence>
<feature type="domain" description="N-acetyltransferase" evidence="1">
    <location>
        <begin position="7"/>
        <end position="167"/>
    </location>
</feature>
<dbReference type="Pfam" id="PF13302">
    <property type="entry name" value="Acetyltransf_3"/>
    <property type="match status" value="1"/>
</dbReference>
<evidence type="ECO:0000313" key="3">
    <source>
        <dbReference type="Proteomes" id="UP000031938"/>
    </source>
</evidence>
<dbReference type="PROSITE" id="PS51186">
    <property type="entry name" value="GNAT"/>
    <property type="match status" value="1"/>
</dbReference>
<evidence type="ECO:0000259" key="1">
    <source>
        <dbReference type="PROSITE" id="PS51186"/>
    </source>
</evidence>
<organism evidence="2 3">
    <name type="scientific">Jeotgalibacillus soli</name>
    <dbReference type="NCBI Taxonomy" id="889306"/>
    <lineage>
        <taxon>Bacteria</taxon>
        <taxon>Bacillati</taxon>
        <taxon>Bacillota</taxon>
        <taxon>Bacilli</taxon>
        <taxon>Bacillales</taxon>
        <taxon>Caryophanaceae</taxon>
        <taxon>Jeotgalibacillus</taxon>
    </lineage>
</organism>
<dbReference type="EMBL" id="JXRP01000017">
    <property type="protein sequence ID" value="KIL45639.1"/>
    <property type="molecule type" value="Genomic_DNA"/>
</dbReference>
<proteinExistence type="predicted"/>
<dbReference type="PATRIC" id="fig|889306.3.peg.2006"/>
<dbReference type="PANTHER" id="PTHR43415:SF5">
    <property type="entry name" value="ACETYLTRANSFERASE"/>
    <property type="match status" value="1"/>
</dbReference>
<dbReference type="Gene3D" id="3.40.630.30">
    <property type="match status" value="1"/>
</dbReference>
<protein>
    <submittedName>
        <fullName evidence="2">Acetyltransferase</fullName>
    </submittedName>
</protein>
<dbReference type="CDD" id="cd04301">
    <property type="entry name" value="NAT_SF"/>
    <property type="match status" value="1"/>
</dbReference>
<name>A0A0C2RV66_9BACL</name>
<dbReference type="AlphaFoldDB" id="A0A0C2RV66"/>
<dbReference type="SUPFAM" id="SSF55729">
    <property type="entry name" value="Acyl-CoA N-acyltransferases (Nat)"/>
    <property type="match status" value="1"/>
</dbReference>
<dbReference type="STRING" id="889306.KP78_19880"/>
<dbReference type="Proteomes" id="UP000031938">
    <property type="component" value="Unassembled WGS sequence"/>
</dbReference>
<keyword evidence="2" id="KW-0808">Transferase</keyword>
<dbReference type="PANTHER" id="PTHR43415">
    <property type="entry name" value="SPERMIDINE N(1)-ACETYLTRANSFERASE"/>
    <property type="match status" value="1"/>
</dbReference>